<gene>
    <name evidence="2" type="ORF">SAMN05421637_2096</name>
</gene>
<dbReference type="PANTHER" id="PTHR21248:SF22">
    <property type="entry name" value="PHOSPHOLIPASE D"/>
    <property type="match status" value="1"/>
</dbReference>
<evidence type="ECO:0000259" key="1">
    <source>
        <dbReference type="PROSITE" id="PS50035"/>
    </source>
</evidence>
<protein>
    <submittedName>
        <fullName evidence="2">PLD-like domain-containing protein</fullName>
    </submittedName>
</protein>
<sequence length="235" mass="24507">MADPFVELASALSPALALKIASGLEIDGRLSKALDKLPADSPARPALRAAHEAVGGPVLAGVLRGFAVAADANATDIRAVWSGPTFEGDGDHTTSALAHLIDDAKEDVFASTFSATSDSPFVDALWRAIARGVQTTLLVDSSVNRGATAAMLRERLSGARFWTYRPPGGSYGVQHSKVVIVDSRRAFVTSANLSTAGAERNLEAGVIVSDAAFASNMRQRLSSLHAKGVEVVDLP</sequence>
<keyword evidence="3" id="KW-1185">Reference proteome</keyword>
<organism evidence="2 3">
    <name type="scientific">Demequina mangrovi</name>
    <dbReference type="NCBI Taxonomy" id="1043493"/>
    <lineage>
        <taxon>Bacteria</taxon>
        <taxon>Bacillati</taxon>
        <taxon>Actinomycetota</taxon>
        <taxon>Actinomycetes</taxon>
        <taxon>Micrococcales</taxon>
        <taxon>Demequinaceae</taxon>
        <taxon>Demequina</taxon>
    </lineage>
</organism>
<feature type="domain" description="PLD phosphodiesterase" evidence="1">
    <location>
        <begin position="170"/>
        <end position="197"/>
    </location>
</feature>
<dbReference type="RefSeq" id="WP_052406028.1">
    <property type="nucleotide sequence ID" value="NZ_BBLU01000015.1"/>
</dbReference>
<reference evidence="3" key="1">
    <citation type="submission" date="2016-10" db="EMBL/GenBank/DDBJ databases">
        <authorList>
            <person name="Varghese N."/>
        </authorList>
    </citation>
    <scope>NUCLEOTIDE SEQUENCE [LARGE SCALE GENOMIC DNA]</scope>
    <source>
        <strain evidence="3">DSM 24868</strain>
    </source>
</reference>
<dbReference type="PANTHER" id="PTHR21248">
    <property type="entry name" value="CARDIOLIPIN SYNTHASE"/>
    <property type="match status" value="1"/>
</dbReference>
<evidence type="ECO:0000313" key="2">
    <source>
        <dbReference type="EMBL" id="SEJ51482.1"/>
    </source>
</evidence>
<dbReference type="GO" id="GO:0032049">
    <property type="term" value="P:cardiolipin biosynthetic process"/>
    <property type="evidence" value="ECO:0007669"/>
    <property type="project" value="UniProtKB-ARBA"/>
</dbReference>
<accession>A0A1H6ZP56</accession>
<dbReference type="AlphaFoldDB" id="A0A1H6ZP56"/>
<dbReference type="Gene3D" id="3.30.870.10">
    <property type="entry name" value="Endonuclease Chain A"/>
    <property type="match status" value="1"/>
</dbReference>
<dbReference type="PROSITE" id="PS50035">
    <property type="entry name" value="PLD"/>
    <property type="match status" value="1"/>
</dbReference>
<dbReference type="InterPro" id="IPR047955">
    <property type="entry name" value="DrmC-like"/>
</dbReference>
<dbReference type="InterPro" id="IPR025202">
    <property type="entry name" value="PLD-like_dom"/>
</dbReference>
<dbReference type="NCBIfam" id="NF038319">
    <property type="entry name" value="DISARM_DrmC_I"/>
    <property type="match status" value="1"/>
</dbReference>
<dbReference type="SMART" id="SM00155">
    <property type="entry name" value="PLDc"/>
    <property type="match status" value="1"/>
</dbReference>
<dbReference type="STRING" id="1043493.SAMN05421637_2096"/>
<dbReference type="EMBL" id="FNZI01000004">
    <property type="protein sequence ID" value="SEJ51482.1"/>
    <property type="molecule type" value="Genomic_DNA"/>
</dbReference>
<evidence type="ECO:0000313" key="3">
    <source>
        <dbReference type="Proteomes" id="UP000183315"/>
    </source>
</evidence>
<dbReference type="SUPFAM" id="SSF56024">
    <property type="entry name" value="Phospholipase D/nuclease"/>
    <property type="match status" value="1"/>
</dbReference>
<dbReference type="OrthoDB" id="5114031at2"/>
<dbReference type="Pfam" id="PF13091">
    <property type="entry name" value="PLDc_2"/>
    <property type="match status" value="1"/>
</dbReference>
<dbReference type="Proteomes" id="UP000183315">
    <property type="component" value="Unassembled WGS sequence"/>
</dbReference>
<proteinExistence type="predicted"/>
<dbReference type="InterPro" id="IPR001736">
    <property type="entry name" value="PLipase_D/transphosphatidylase"/>
</dbReference>
<dbReference type="GO" id="GO:0030572">
    <property type="term" value="F:phosphatidyltransferase activity"/>
    <property type="evidence" value="ECO:0007669"/>
    <property type="project" value="UniProtKB-ARBA"/>
</dbReference>
<name>A0A1H6ZP56_9MICO</name>